<protein>
    <submittedName>
        <fullName evidence="1">Uncharacterized protein</fullName>
    </submittedName>
</protein>
<dbReference type="Proteomes" id="UP000030653">
    <property type="component" value="Unassembled WGS sequence"/>
</dbReference>
<name>M5FT42_DACPD</name>
<evidence type="ECO:0000313" key="1">
    <source>
        <dbReference type="EMBL" id="EJU00731.1"/>
    </source>
</evidence>
<dbReference type="HOGENOM" id="CLU_2263636_0_0_1"/>
<dbReference type="EMBL" id="JH795866">
    <property type="protein sequence ID" value="EJU00731.1"/>
    <property type="molecule type" value="Genomic_DNA"/>
</dbReference>
<sequence>MGSWILEIGGQEILKRNAEGRSLPRVDQCLMHVFGHDIMPYEFGYPAGLNVWVVARVGASDIPLRQLLWSRAFVAADSPGRDIASTLLQCISKRDSCKFVPGK</sequence>
<gene>
    <name evidence="1" type="ORF">DACRYDRAFT_23085</name>
</gene>
<proteinExistence type="predicted"/>
<organism evidence="1 2">
    <name type="scientific">Dacryopinax primogenitus (strain DJM 731)</name>
    <name type="common">Brown rot fungus</name>
    <dbReference type="NCBI Taxonomy" id="1858805"/>
    <lineage>
        <taxon>Eukaryota</taxon>
        <taxon>Fungi</taxon>
        <taxon>Dikarya</taxon>
        <taxon>Basidiomycota</taxon>
        <taxon>Agaricomycotina</taxon>
        <taxon>Dacrymycetes</taxon>
        <taxon>Dacrymycetales</taxon>
        <taxon>Dacrymycetaceae</taxon>
        <taxon>Dacryopinax</taxon>
    </lineage>
</organism>
<dbReference type="GeneID" id="63688152"/>
<reference evidence="1 2" key="1">
    <citation type="journal article" date="2012" name="Science">
        <title>The Paleozoic origin of enzymatic lignin decomposition reconstructed from 31 fungal genomes.</title>
        <authorList>
            <person name="Floudas D."/>
            <person name="Binder M."/>
            <person name="Riley R."/>
            <person name="Barry K."/>
            <person name="Blanchette R.A."/>
            <person name="Henrissat B."/>
            <person name="Martinez A.T."/>
            <person name="Otillar R."/>
            <person name="Spatafora J.W."/>
            <person name="Yadav J.S."/>
            <person name="Aerts A."/>
            <person name="Benoit I."/>
            <person name="Boyd A."/>
            <person name="Carlson A."/>
            <person name="Copeland A."/>
            <person name="Coutinho P.M."/>
            <person name="de Vries R.P."/>
            <person name="Ferreira P."/>
            <person name="Findley K."/>
            <person name="Foster B."/>
            <person name="Gaskell J."/>
            <person name="Glotzer D."/>
            <person name="Gorecki P."/>
            <person name="Heitman J."/>
            <person name="Hesse C."/>
            <person name="Hori C."/>
            <person name="Igarashi K."/>
            <person name="Jurgens J.A."/>
            <person name="Kallen N."/>
            <person name="Kersten P."/>
            <person name="Kohler A."/>
            <person name="Kuees U."/>
            <person name="Kumar T.K.A."/>
            <person name="Kuo A."/>
            <person name="LaButti K."/>
            <person name="Larrondo L.F."/>
            <person name="Lindquist E."/>
            <person name="Ling A."/>
            <person name="Lombard V."/>
            <person name="Lucas S."/>
            <person name="Lundell T."/>
            <person name="Martin R."/>
            <person name="McLaughlin D.J."/>
            <person name="Morgenstern I."/>
            <person name="Morin E."/>
            <person name="Murat C."/>
            <person name="Nagy L.G."/>
            <person name="Nolan M."/>
            <person name="Ohm R.A."/>
            <person name="Patyshakuliyeva A."/>
            <person name="Rokas A."/>
            <person name="Ruiz-Duenas F.J."/>
            <person name="Sabat G."/>
            <person name="Salamov A."/>
            <person name="Samejima M."/>
            <person name="Schmutz J."/>
            <person name="Slot J.C."/>
            <person name="St John F."/>
            <person name="Stenlid J."/>
            <person name="Sun H."/>
            <person name="Sun S."/>
            <person name="Syed K."/>
            <person name="Tsang A."/>
            <person name="Wiebenga A."/>
            <person name="Young D."/>
            <person name="Pisabarro A."/>
            <person name="Eastwood D.C."/>
            <person name="Martin F."/>
            <person name="Cullen D."/>
            <person name="Grigoriev I.V."/>
            <person name="Hibbett D.S."/>
        </authorList>
    </citation>
    <scope>NUCLEOTIDE SEQUENCE [LARGE SCALE GENOMIC DNA]</scope>
    <source>
        <strain evidence="1 2">DJM-731 SS1</strain>
    </source>
</reference>
<keyword evidence="2" id="KW-1185">Reference proteome</keyword>
<dbReference type="RefSeq" id="XP_040627628.1">
    <property type="nucleotide sequence ID" value="XM_040773090.1"/>
</dbReference>
<evidence type="ECO:0000313" key="2">
    <source>
        <dbReference type="Proteomes" id="UP000030653"/>
    </source>
</evidence>
<accession>M5FT42</accession>
<dbReference type="AlphaFoldDB" id="M5FT42"/>